<reference evidence="1" key="1">
    <citation type="submission" date="2022-05" db="EMBL/GenBank/DDBJ databases">
        <title>Megaplasmid of Vibrio parahaemolyticus.</title>
        <authorList>
            <person name="Strauch E."/>
            <person name="Borowiak M."/>
        </authorList>
    </citation>
    <scope>NUCLEOTIDE SEQUENCE</scope>
    <source>
        <strain evidence="1">16-VB00198</strain>
    </source>
</reference>
<accession>A0AA46UL52</accession>
<sequence length="170" mass="19095">MKFTVLTQGGIHSLDSNFINYMYPSSKMYNYCAPQLEGDISQQHFKNTKHNSYAGPLSKLPNNNGEKRKQALLKKMDNISNYKANKVTDRLHWSGKQVPPTPKFSSLAPITHGSNLTKRTTGVSGTAMAVGIILQVGRSKNLFKTMKKYLISFVEQTAKNTPIQKKRCLQ</sequence>
<protein>
    <submittedName>
        <fullName evidence="1">Uncharacterized protein</fullName>
    </submittedName>
</protein>
<evidence type="ECO:0000313" key="1">
    <source>
        <dbReference type="EMBL" id="UYV27733.1"/>
    </source>
</evidence>
<proteinExistence type="predicted"/>
<dbReference type="EMBL" id="CP097355">
    <property type="protein sequence ID" value="UYV27733.1"/>
    <property type="molecule type" value="Genomic_DNA"/>
</dbReference>
<gene>
    <name evidence="1" type="ORF">M5598_07140</name>
</gene>
<evidence type="ECO:0000313" key="2">
    <source>
        <dbReference type="Proteomes" id="UP001163036"/>
    </source>
</evidence>
<organism evidence="1 2">
    <name type="scientific">Vibrio parahaemolyticus</name>
    <dbReference type="NCBI Taxonomy" id="670"/>
    <lineage>
        <taxon>Bacteria</taxon>
        <taxon>Pseudomonadati</taxon>
        <taxon>Pseudomonadota</taxon>
        <taxon>Gammaproteobacteria</taxon>
        <taxon>Vibrionales</taxon>
        <taxon>Vibrionaceae</taxon>
        <taxon>Vibrio</taxon>
    </lineage>
</organism>
<name>A0AA46UL52_VIBPH</name>
<dbReference type="Proteomes" id="UP001163036">
    <property type="component" value="Chromosome 1"/>
</dbReference>
<dbReference type="RefSeq" id="WP_031817981.1">
    <property type="nucleotide sequence ID" value="NZ_CP097355.1"/>
</dbReference>
<dbReference type="AlphaFoldDB" id="A0AA46UL52"/>